<dbReference type="SUPFAM" id="SSF52540">
    <property type="entry name" value="P-loop containing nucleoside triphosphate hydrolases"/>
    <property type="match status" value="1"/>
</dbReference>
<dbReference type="PANTHER" id="PTHR10605:SF56">
    <property type="entry name" value="BIFUNCTIONAL HEPARAN SULFATE N-DEACETYLASE_N-SULFOTRANSFERASE"/>
    <property type="match status" value="1"/>
</dbReference>
<dbReference type="InterPro" id="IPR037359">
    <property type="entry name" value="NST/OST"/>
</dbReference>
<protein>
    <submittedName>
        <fullName evidence="2">Sulfotransferase protein</fullName>
    </submittedName>
</protein>
<organism evidence="2 3">
    <name type="scientific">Rhodopirellula islandica</name>
    <dbReference type="NCBI Taxonomy" id="595434"/>
    <lineage>
        <taxon>Bacteria</taxon>
        <taxon>Pseudomonadati</taxon>
        <taxon>Planctomycetota</taxon>
        <taxon>Planctomycetia</taxon>
        <taxon>Pirellulales</taxon>
        <taxon>Pirellulaceae</taxon>
        <taxon>Rhodopirellula</taxon>
    </lineage>
</organism>
<dbReference type="STRING" id="595434.RISK_005606"/>
<dbReference type="EMBL" id="LECT01000044">
    <property type="protein sequence ID" value="KLU02540.1"/>
    <property type="molecule type" value="Genomic_DNA"/>
</dbReference>
<evidence type="ECO:0000313" key="3">
    <source>
        <dbReference type="Proteomes" id="UP000036367"/>
    </source>
</evidence>
<dbReference type="AlphaFoldDB" id="A0A0J1B6T8"/>
<sequence length="281" mass="32615">MKLPDFLIIGAMKAGTTTLYRDLYEHPSVFLPESKEPDDLASDDVLSEAGLANYARLFSSAKADQICGEASTSYTKRPRYEGAAERAVRCLGPDVKLIYIVRDPIRRILSQYHHEFQQEKAGADIDQELSIDSRFVWFSRYFHQISPWVEQFGRNSILVVQFEHYVANRVETLDQITDFLVVPRYTWPDSKGAAFNASSGKPMIRNPLLKRFRDSDVYQRRIKMFFPWHLRRSLSQKLFRPSRVQVPEPREGTLDRIRSVISDDQQKFNELGLKHLGLIRD</sequence>
<dbReference type="GO" id="GO:0008146">
    <property type="term" value="F:sulfotransferase activity"/>
    <property type="evidence" value="ECO:0007669"/>
    <property type="project" value="InterPro"/>
</dbReference>
<evidence type="ECO:0000313" key="2">
    <source>
        <dbReference type="EMBL" id="KLU02540.1"/>
    </source>
</evidence>
<dbReference type="Proteomes" id="UP000036367">
    <property type="component" value="Unassembled WGS sequence"/>
</dbReference>
<accession>A0A0J1B6T8</accession>
<name>A0A0J1B6T8_RHOIS</name>
<dbReference type="Gene3D" id="3.40.50.300">
    <property type="entry name" value="P-loop containing nucleotide triphosphate hydrolases"/>
    <property type="match status" value="1"/>
</dbReference>
<dbReference type="Pfam" id="PF13469">
    <property type="entry name" value="Sulfotransfer_3"/>
    <property type="match status" value="1"/>
</dbReference>
<dbReference type="PATRIC" id="fig|595434.4.peg.5322"/>
<keyword evidence="3" id="KW-1185">Reference proteome</keyword>
<dbReference type="InterPro" id="IPR027417">
    <property type="entry name" value="P-loop_NTPase"/>
</dbReference>
<dbReference type="PANTHER" id="PTHR10605">
    <property type="entry name" value="HEPARAN SULFATE SULFOTRANSFERASE"/>
    <property type="match status" value="1"/>
</dbReference>
<keyword evidence="1" id="KW-0808">Transferase</keyword>
<comment type="caution">
    <text evidence="2">The sequence shown here is derived from an EMBL/GenBank/DDBJ whole genome shotgun (WGS) entry which is preliminary data.</text>
</comment>
<evidence type="ECO:0000256" key="1">
    <source>
        <dbReference type="ARBA" id="ARBA00022679"/>
    </source>
</evidence>
<reference evidence="2" key="1">
    <citation type="submission" date="2015-05" db="EMBL/GenBank/DDBJ databases">
        <title>Permanent draft genome of Rhodopirellula islandicus K833.</title>
        <authorList>
            <person name="Kizina J."/>
            <person name="Richter M."/>
            <person name="Glockner F.O."/>
            <person name="Harder J."/>
        </authorList>
    </citation>
    <scope>NUCLEOTIDE SEQUENCE [LARGE SCALE GENOMIC DNA]</scope>
    <source>
        <strain evidence="2">K833</strain>
    </source>
</reference>
<gene>
    <name evidence="2" type="ORF">RISK_005606</name>
</gene>
<dbReference type="RefSeq" id="WP_053061275.1">
    <property type="nucleotide sequence ID" value="NZ_LECT01000044.1"/>
</dbReference>
<proteinExistence type="predicted"/>